<evidence type="ECO:0000256" key="1">
    <source>
        <dbReference type="ARBA" id="ARBA00022679"/>
    </source>
</evidence>
<dbReference type="AlphaFoldDB" id="A0AAV6WYD6"/>
<dbReference type="NCBIfam" id="TIGR00055">
    <property type="entry name" value="uppS"/>
    <property type="match status" value="1"/>
</dbReference>
<name>A0AAV6WYD6_9LAMI</name>
<dbReference type="GO" id="GO:0009668">
    <property type="term" value="P:plastid membrane organization"/>
    <property type="evidence" value="ECO:0007669"/>
    <property type="project" value="TreeGrafter"/>
</dbReference>
<comment type="similarity">
    <text evidence="2">Belongs to the UPP synthase family.</text>
</comment>
<dbReference type="PANTHER" id="PTHR10291:SF45">
    <property type="entry name" value="ALKYL TRANSFERASE"/>
    <property type="match status" value="1"/>
</dbReference>
<dbReference type="GO" id="GO:0009409">
    <property type="term" value="P:response to cold"/>
    <property type="evidence" value="ECO:0007669"/>
    <property type="project" value="TreeGrafter"/>
</dbReference>
<reference evidence="3" key="1">
    <citation type="submission" date="2019-10" db="EMBL/GenBank/DDBJ databases">
        <authorList>
            <person name="Zhang R."/>
            <person name="Pan Y."/>
            <person name="Wang J."/>
            <person name="Ma R."/>
            <person name="Yu S."/>
        </authorList>
    </citation>
    <scope>NUCLEOTIDE SEQUENCE</scope>
    <source>
        <strain evidence="3">LA-IB0</strain>
        <tissue evidence="3">Leaf</tissue>
    </source>
</reference>
<evidence type="ECO:0000256" key="2">
    <source>
        <dbReference type="RuleBase" id="RU363018"/>
    </source>
</evidence>
<dbReference type="PROSITE" id="PS01066">
    <property type="entry name" value="UPP_SYNTHASE"/>
    <property type="match status" value="1"/>
</dbReference>
<organism evidence="3 4">
    <name type="scientific">Buddleja alternifolia</name>
    <dbReference type="NCBI Taxonomy" id="168488"/>
    <lineage>
        <taxon>Eukaryota</taxon>
        <taxon>Viridiplantae</taxon>
        <taxon>Streptophyta</taxon>
        <taxon>Embryophyta</taxon>
        <taxon>Tracheophyta</taxon>
        <taxon>Spermatophyta</taxon>
        <taxon>Magnoliopsida</taxon>
        <taxon>eudicotyledons</taxon>
        <taxon>Gunneridae</taxon>
        <taxon>Pentapetalae</taxon>
        <taxon>asterids</taxon>
        <taxon>lamiids</taxon>
        <taxon>Lamiales</taxon>
        <taxon>Scrophulariaceae</taxon>
        <taxon>Buddlejeae</taxon>
        <taxon>Buddleja</taxon>
    </lineage>
</organism>
<keyword evidence="4" id="KW-1185">Reference proteome</keyword>
<dbReference type="EC" id="2.5.1.-" evidence="2"/>
<dbReference type="Pfam" id="PF01255">
    <property type="entry name" value="Prenyltransf"/>
    <property type="match status" value="1"/>
</dbReference>
<dbReference type="Gene3D" id="3.40.1180.10">
    <property type="entry name" value="Decaprenyl diphosphate synthase-like"/>
    <property type="match status" value="1"/>
</dbReference>
<dbReference type="GO" id="GO:0016094">
    <property type="term" value="P:polyprenol biosynthetic process"/>
    <property type="evidence" value="ECO:0007669"/>
    <property type="project" value="TreeGrafter"/>
</dbReference>
<dbReference type="PANTHER" id="PTHR10291">
    <property type="entry name" value="DEHYDRODOLICHYL DIPHOSPHATE SYNTHASE FAMILY MEMBER"/>
    <property type="match status" value="1"/>
</dbReference>
<protein>
    <recommendedName>
        <fullName evidence="2">Alkyl transferase</fullName>
        <ecNumber evidence="2">2.5.1.-</ecNumber>
    </recommendedName>
</protein>
<dbReference type="GO" id="GO:0009570">
    <property type="term" value="C:chloroplast stroma"/>
    <property type="evidence" value="ECO:0007669"/>
    <property type="project" value="TreeGrafter"/>
</dbReference>
<gene>
    <name evidence="3" type="ORF">BUALT_Bualt11G0088600</name>
</gene>
<evidence type="ECO:0000313" key="3">
    <source>
        <dbReference type="EMBL" id="KAG8374030.1"/>
    </source>
</evidence>
<evidence type="ECO:0000313" key="4">
    <source>
        <dbReference type="Proteomes" id="UP000826271"/>
    </source>
</evidence>
<dbReference type="CDD" id="cd00475">
    <property type="entry name" value="Cis_IPPS"/>
    <property type="match status" value="1"/>
</dbReference>
<dbReference type="InterPro" id="IPR036424">
    <property type="entry name" value="UPP_synth-like_sf"/>
</dbReference>
<proteinExistence type="inferred from homology"/>
<sequence length="288" mass="32584">MQNKINIESFYPTSRSRLVGASTLTVKAGFDDEKSAMEFPGDLRREHMPKHVAIIMDGHGRWAKNRGVAIKHGHDAGSANLKKLVLSCCKFGIKVLTVYAFSTENWNRSKGEVDHMMNCFEGLVQSFDKEQITGQDMKFSVIGDKSRLPQSLQSTICSAEESTKANKGTHLVMALNYGGRYEITEAGKRIASKIEQGILQAKDINENLFEQHLQTTITEFPNPDLLIRTSGELRVSNFLLWQLAYTEFYFSSKLFPEFEEDDLIEAMKAFQGRQRRFGGRNNKAEITL</sequence>
<dbReference type="InterPro" id="IPR018520">
    <property type="entry name" value="UPP_synth-like_CS"/>
</dbReference>
<dbReference type="Proteomes" id="UP000826271">
    <property type="component" value="Unassembled WGS sequence"/>
</dbReference>
<dbReference type="GO" id="GO:0000287">
    <property type="term" value="F:magnesium ion binding"/>
    <property type="evidence" value="ECO:0007669"/>
    <property type="project" value="UniProtKB-ARBA"/>
</dbReference>
<comment type="caution">
    <text evidence="3">The sequence shown here is derived from an EMBL/GenBank/DDBJ whole genome shotgun (WGS) entry which is preliminary data.</text>
</comment>
<dbReference type="InterPro" id="IPR001441">
    <property type="entry name" value="UPP_synth-like"/>
</dbReference>
<dbReference type="HAMAP" id="MF_01139">
    <property type="entry name" value="ISPT"/>
    <property type="match status" value="1"/>
</dbReference>
<dbReference type="EMBL" id="WHWC01000011">
    <property type="protein sequence ID" value="KAG8374030.1"/>
    <property type="molecule type" value="Genomic_DNA"/>
</dbReference>
<accession>A0AAV6WYD6</accession>
<dbReference type="SUPFAM" id="SSF64005">
    <property type="entry name" value="Undecaprenyl diphosphate synthase"/>
    <property type="match status" value="1"/>
</dbReference>
<dbReference type="FunFam" id="3.40.1180.10:FF:000001">
    <property type="entry name" value="(2E,6E)-farnesyl-diphosphate-specific ditrans,polycis-undecaprenyl-diphosphate synthase"/>
    <property type="match status" value="1"/>
</dbReference>
<dbReference type="GO" id="GO:0045547">
    <property type="term" value="F:ditrans,polycis-polyprenyl diphosphate synthase [(2E,6E)-farnesyl diphosphate specific] activity"/>
    <property type="evidence" value="ECO:0007669"/>
    <property type="project" value="TreeGrafter"/>
</dbReference>
<keyword evidence="1 2" id="KW-0808">Transferase</keyword>